<evidence type="ECO:0000256" key="1">
    <source>
        <dbReference type="SAM" id="MobiDB-lite"/>
    </source>
</evidence>
<dbReference type="Pfam" id="PF14825">
    <property type="entry name" value="CFAP77"/>
    <property type="match status" value="1"/>
</dbReference>
<dbReference type="InParanoid" id="Q239Q2"/>
<evidence type="ECO:0000313" key="3">
    <source>
        <dbReference type="Proteomes" id="UP000009168"/>
    </source>
</evidence>
<dbReference type="AlphaFoldDB" id="Q239Q2"/>
<keyword evidence="3" id="KW-1185">Reference proteome</keyword>
<dbReference type="HOGENOM" id="CLU_872858_0_0_1"/>
<proteinExistence type="predicted"/>
<dbReference type="Proteomes" id="UP000009168">
    <property type="component" value="Unassembled WGS sequence"/>
</dbReference>
<protein>
    <submittedName>
        <fullName evidence="2">Uncharacterized protein</fullName>
    </submittedName>
</protein>
<dbReference type="KEGG" id="tet:TTHERM_01190430"/>
<dbReference type="PANTHER" id="PTHR28617">
    <property type="entry name" value="CILIA- AND FLAGELLA-ASSOCIATED PROTEIN 77"/>
    <property type="match status" value="1"/>
</dbReference>
<sequence>MNLSQEGVLPWQRNKHNKLLLKNEIGKAKQSTYNLPPINHVYGKPPKKDAEGAKEVTMTWKYHDESKDKEPPRDFLKLNRDCIKDKCFNAKEISRYRDSHQEVKKKIKKGKIGIELDLPNDDFRYGVRNKPSTPINQVLELHYLQEHERKLLDYYAIQRQEQKKEKKLVIKSNQASQLRSISQERLDQQKVAQNIVNDFKLERFKNIKPKIQTRSNQNLNQNHSQEEFLNQSSEHAA</sequence>
<evidence type="ECO:0000313" key="2">
    <source>
        <dbReference type="EMBL" id="EAR93263.2"/>
    </source>
</evidence>
<dbReference type="RefSeq" id="XP_001013508.2">
    <property type="nucleotide sequence ID" value="XM_001013508.2"/>
</dbReference>
<dbReference type="PANTHER" id="PTHR28617:SF1">
    <property type="entry name" value="CILIA- AND FLAGELLA-ASSOCIATED PROTEIN 77"/>
    <property type="match status" value="1"/>
</dbReference>
<dbReference type="GeneID" id="7841586"/>
<accession>Q239Q2</accession>
<dbReference type="OrthoDB" id="532484at2759"/>
<dbReference type="EMBL" id="GG662728">
    <property type="protein sequence ID" value="EAR93263.2"/>
    <property type="molecule type" value="Genomic_DNA"/>
</dbReference>
<gene>
    <name evidence="2" type="ORF">TTHERM_01190430</name>
</gene>
<feature type="region of interest" description="Disordered" evidence="1">
    <location>
        <begin position="213"/>
        <end position="237"/>
    </location>
</feature>
<name>Q239Q2_TETTS</name>
<dbReference type="InterPro" id="IPR029147">
    <property type="entry name" value="CFAP77"/>
</dbReference>
<reference evidence="3" key="1">
    <citation type="journal article" date="2006" name="PLoS Biol.">
        <title>Macronuclear genome sequence of the ciliate Tetrahymena thermophila, a model eukaryote.</title>
        <authorList>
            <person name="Eisen J.A."/>
            <person name="Coyne R.S."/>
            <person name="Wu M."/>
            <person name="Wu D."/>
            <person name="Thiagarajan M."/>
            <person name="Wortman J.R."/>
            <person name="Badger J.H."/>
            <person name="Ren Q."/>
            <person name="Amedeo P."/>
            <person name="Jones K.M."/>
            <person name="Tallon L.J."/>
            <person name="Delcher A.L."/>
            <person name="Salzberg S.L."/>
            <person name="Silva J.C."/>
            <person name="Haas B.J."/>
            <person name="Majoros W.H."/>
            <person name="Farzad M."/>
            <person name="Carlton J.M."/>
            <person name="Smith R.K. Jr."/>
            <person name="Garg J."/>
            <person name="Pearlman R.E."/>
            <person name="Karrer K.M."/>
            <person name="Sun L."/>
            <person name="Manning G."/>
            <person name="Elde N.C."/>
            <person name="Turkewitz A.P."/>
            <person name="Asai D.J."/>
            <person name="Wilkes D.E."/>
            <person name="Wang Y."/>
            <person name="Cai H."/>
            <person name="Collins K."/>
            <person name="Stewart B.A."/>
            <person name="Lee S.R."/>
            <person name="Wilamowska K."/>
            <person name="Weinberg Z."/>
            <person name="Ruzzo W.L."/>
            <person name="Wloga D."/>
            <person name="Gaertig J."/>
            <person name="Frankel J."/>
            <person name="Tsao C.-C."/>
            <person name="Gorovsky M.A."/>
            <person name="Keeling P.J."/>
            <person name="Waller R.F."/>
            <person name="Patron N.J."/>
            <person name="Cherry J.M."/>
            <person name="Stover N.A."/>
            <person name="Krieger C.J."/>
            <person name="del Toro C."/>
            <person name="Ryder H.F."/>
            <person name="Williamson S.C."/>
            <person name="Barbeau R.A."/>
            <person name="Hamilton E.P."/>
            <person name="Orias E."/>
        </authorList>
    </citation>
    <scope>NUCLEOTIDE SEQUENCE [LARGE SCALE GENOMIC DNA]</scope>
    <source>
        <strain evidence="3">SB210</strain>
    </source>
</reference>
<organism evidence="2 3">
    <name type="scientific">Tetrahymena thermophila (strain SB210)</name>
    <dbReference type="NCBI Taxonomy" id="312017"/>
    <lineage>
        <taxon>Eukaryota</taxon>
        <taxon>Sar</taxon>
        <taxon>Alveolata</taxon>
        <taxon>Ciliophora</taxon>
        <taxon>Intramacronucleata</taxon>
        <taxon>Oligohymenophorea</taxon>
        <taxon>Hymenostomatida</taxon>
        <taxon>Tetrahymenina</taxon>
        <taxon>Tetrahymenidae</taxon>
        <taxon>Tetrahymena</taxon>
    </lineage>
</organism>